<dbReference type="AlphaFoldDB" id="A0A366HYH8"/>
<proteinExistence type="predicted"/>
<organism evidence="2 3">
    <name type="scientific">Alkalibaculum bacchi</name>
    <dbReference type="NCBI Taxonomy" id="645887"/>
    <lineage>
        <taxon>Bacteria</taxon>
        <taxon>Bacillati</taxon>
        <taxon>Bacillota</taxon>
        <taxon>Clostridia</taxon>
        <taxon>Eubacteriales</taxon>
        <taxon>Eubacteriaceae</taxon>
        <taxon>Alkalibaculum</taxon>
    </lineage>
</organism>
<evidence type="ECO:0000313" key="2">
    <source>
        <dbReference type="EMBL" id="RBP59084.1"/>
    </source>
</evidence>
<evidence type="ECO:0000313" key="3">
    <source>
        <dbReference type="Proteomes" id="UP000253490"/>
    </source>
</evidence>
<gene>
    <name evidence="2" type="ORF">DES36_12026</name>
</gene>
<dbReference type="RefSeq" id="WP_113921573.1">
    <property type="nucleotide sequence ID" value="NZ_QNRX01000020.1"/>
</dbReference>
<evidence type="ECO:0000256" key="1">
    <source>
        <dbReference type="SAM" id="Coils"/>
    </source>
</evidence>
<reference evidence="2 3" key="1">
    <citation type="submission" date="2018-06" db="EMBL/GenBank/DDBJ databases">
        <title>Genomic Encyclopedia of Type Strains, Phase IV (KMG-IV): sequencing the most valuable type-strain genomes for metagenomic binning, comparative biology and taxonomic classification.</title>
        <authorList>
            <person name="Goeker M."/>
        </authorList>
    </citation>
    <scope>NUCLEOTIDE SEQUENCE [LARGE SCALE GENOMIC DNA]</scope>
    <source>
        <strain evidence="2 3">DSM 22112</strain>
    </source>
</reference>
<dbReference type="EMBL" id="QNRX01000020">
    <property type="protein sequence ID" value="RBP59084.1"/>
    <property type="molecule type" value="Genomic_DNA"/>
</dbReference>
<name>A0A366HYH8_9FIRM</name>
<feature type="coiled-coil region" evidence="1">
    <location>
        <begin position="29"/>
        <end position="56"/>
    </location>
</feature>
<protein>
    <submittedName>
        <fullName evidence="2">Uncharacterized protein</fullName>
    </submittedName>
</protein>
<sequence>MQGNAKKVISESISSLETCIGSLQQSLNAVQNQTKRQKLEQAIDSLNSACEQLSKRFDVRNGID</sequence>
<keyword evidence="1" id="KW-0175">Coiled coil</keyword>
<accession>A0A366HYH8</accession>
<keyword evidence="3" id="KW-1185">Reference proteome</keyword>
<dbReference type="Proteomes" id="UP000253490">
    <property type="component" value="Unassembled WGS sequence"/>
</dbReference>
<comment type="caution">
    <text evidence="2">The sequence shown here is derived from an EMBL/GenBank/DDBJ whole genome shotgun (WGS) entry which is preliminary data.</text>
</comment>